<dbReference type="AlphaFoldDB" id="A0AAV4I0J2"/>
<gene>
    <name evidence="2" type="ORF">ElyMa_001124200</name>
</gene>
<proteinExistence type="predicted"/>
<keyword evidence="3" id="KW-1185">Reference proteome</keyword>
<comment type="caution">
    <text evidence="2">The sequence shown here is derived from an EMBL/GenBank/DDBJ whole genome shotgun (WGS) entry which is preliminary data.</text>
</comment>
<accession>A0AAV4I0J2</accession>
<sequence>MNIQLSKNLFRVMTSNTVTHISAQLYCVPEFMCSHSTIDKPLMLSLSEWLPPTLSGVTGRRENGASGGGRDSLVPRHTEILYPGYRHIQKSSTQSNETYRNPLSRAPRHTEILYPEDRDIQKSSTQSTETYRNPLGSVT</sequence>
<dbReference type="Proteomes" id="UP000762676">
    <property type="component" value="Unassembled WGS sequence"/>
</dbReference>
<feature type="region of interest" description="Disordered" evidence="1">
    <location>
        <begin position="90"/>
        <end position="139"/>
    </location>
</feature>
<feature type="compositionally biased region" description="Polar residues" evidence="1">
    <location>
        <begin position="122"/>
        <end position="139"/>
    </location>
</feature>
<protein>
    <submittedName>
        <fullName evidence="2">Uncharacterized protein</fullName>
    </submittedName>
</protein>
<organism evidence="2 3">
    <name type="scientific">Elysia marginata</name>
    <dbReference type="NCBI Taxonomy" id="1093978"/>
    <lineage>
        <taxon>Eukaryota</taxon>
        <taxon>Metazoa</taxon>
        <taxon>Spiralia</taxon>
        <taxon>Lophotrochozoa</taxon>
        <taxon>Mollusca</taxon>
        <taxon>Gastropoda</taxon>
        <taxon>Heterobranchia</taxon>
        <taxon>Euthyneura</taxon>
        <taxon>Panpulmonata</taxon>
        <taxon>Sacoglossa</taxon>
        <taxon>Placobranchoidea</taxon>
        <taxon>Plakobranchidae</taxon>
        <taxon>Elysia</taxon>
    </lineage>
</organism>
<evidence type="ECO:0000313" key="2">
    <source>
        <dbReference type="EMBL" id="GFS02471.1"/>
    </source>
</evidence>
<dbReference type="EMBL" id="BMAT01002239">
    <property type="protein sequence ID" value="GFS02471.1"/>
    <property type="molecule type" value="Genomic_DNA"/>
</dbReference>
<feature type="compositionally biased region" description="Polar residues" evidence="1">
    <location>
        <begin position="90"/>
        <end position="101"/>
    </location>
</feature>
<feature type="region of interest" description="Disordered" evidence="1">
    <location>
        <begin position="57"/>
        <end position="76"/>
    </location>
</feature>
<feature type="compositionally biased region" description="Basic and acidic residues" evidence="1">
    <location>
        <begin position="108"/>
        <end position="121"/>
    </location>
</feature>
<name>A0AAV4I0J2_9GAST</name>
<reference evidence="2 3" key="1">
    <citation type="journal article" date="2021" name="Elife">
        <title>Chloroplast acquisition without the gene transfer in kleptoplastic sea slugs, Plakobranchus ocellatus.</title>
        <authorList>
            <person name="Maeda T."/>
            <person name="Takahashi S."/>
            <person name="Yoshida T."/>
            <person name="Shimamura S."/>
            <person name="Takaki Y."/>
            <person name="Nagai Y."/>
            <person name="Toyoda A."/>
            <person name="Suzuki Y."/>
            <person name="Arimoto A."/>
            <person name="Ishii H."/>
            <person name="Satoh N."/>
            <person name="Nishiyama T."/>
            <person name="Hasebe M."/>
            <person name="Maruyama T."/>
            <person name="Minagawa J."/>
            <person name="Obokata J."/>
            <person name="Shigenobu S."/>
        </authorList>
    </citation>
    <scope>NUCLEOTIDE SEQUENCE [LARGE SCALE GENOMIC DNA]</scope>
</reference>
<evidence type="ECO:0000313" key="3">
    <source>
        <dbReference type="Proteomes" id="UP000762676"/>
    </source>
</evidence>
<evidence type="ECO:0000256" key="1">
    <source>
        <dbReference type="SAM" id="MobiDB-lite"/>
    </source>
</evidence>